<dbReference type="EMBL" id="NXFY01000001">
    <property type="protein sequence ID" value="PHO19485.1"/>
    <property type="molecule type" value="Genomic_DNA"/>
</dbReference>
<keyword evidence="5" id="KW-1185">Reference proteome</keyword>
<feature type="transmembrane region" description="Helical" evidence="1">
    <location>
        <begin position="108"/>
        <end position="128"/>
    </location>
</feature>
<feature type="transmembrane region" description="Helical" evidence="1">
    <location>
        <begin position="74"/>
        <end position="96"/>
    </location>
</feature>
<evidence type="ECO:0000313" key="3">
    <source>
        <dbReference type="EMBL" id="AXX92257.1"/>
    </source>
</evidence>
<reference evidence="4 5" key="1">
    <citation type="submission" date="2017-09" db="EMBL/GenBank/DDBJ databases">
        <title>Arcobacter canalis sp. nov., a new species isolated from a water canal contaminated with urban sewage.</title>
        <authorList>
            <person name="Perez-Cataluna A."/>
            <person name="Salas-Masso N."/>
            <person name="Figueras M.J."/>
        </authorList>
    </citation>
    <scope>NUCLEOTIDE SEQUENCE [LARGE SCALE GENOMIC DNA]</scope>
    <source>
        <strain evidence="4 5">F98-3</strain>
    </source>
</reference>
<evidence type="ECO:0000313" key="4">
    <source>
        <dbReference type="EMBL" id="PHO19485.1"/>
    </source>
</evidence>
<dbReference type="Proteomes" id="UP000221222">
    <property type="component" value="Unassembled WGS sequence"/>
</dbReference>
<gene>
    <name evidence="3" type="ORF">AMOL_1277</name>
    <name evidence="4" type="ORF">CPU12_01510</name>
</gene>
<feature type="transmembrane region" description="Helical" evidence="1">
    <location>
        <begin position="7"/>
        <end position="27"/>
    </location>
</feature>
<dbReference type="KEGG" id="amol:AMOL_1277"/>
<feature type="transmembrane region" description="Helical" evidence="1">
    <location>
        <begin position="148"/>
        <end position="166"/>
    </location>
</feature>
<evidence type="ECO:0000259" key="2">
    <source>
        <dbReference type="Pfam" id="PF26225"/>
    </source>
</evidence>
<keyword evidence="1" id="KW-1133">Transmembrane helix</keyword>
<dbReference type="RefSeq" id="WP_099341301.1">
    <property type="nucleotide sequence ID" value="NZ_CP032098.1"/>
</dbReference>
<keyword evidence="1" id="KW-0472">Membrane</keyword>
<name>A0A2G1DLU6_9BACT</name>
<dbReference type="AlphaFoldDB" id="A0A2G1DLU6"/>
<dbReference type="Proteomes" id="UP000262712">
    <property type="component" value="Chromosome"/>
</dbReference>
<organism evidence="4 5">
    <name type="scientific">Malaciobacter molluscorum LMG 25693</name>
    <dbReference type="NCBI Taxonomy" id="870501"/>
    <lineage>
        <taxon>Bacteria</taxon>
        <taxon>Pseudomonadati</taxon>
        <taxon>Campylobacterota</taxon>
        <taxon>Epsilonproteobacteria</taxon>
        <taxon>Campylobacterales</taxon>
        <taxon>Arcobacteraceae</taxon>
        <taxon>Malaciobacter</taxon>
    </lineage>
</organism>
<protein>
    <submittedName>
        <fullName evidence="3">Membrane protein</fullName>
    </submittedName>
</protein>
<evidence type="ECO:0000256" key="1">
    <source>
        <dbReference type="SAM" id="Phobius"/>
    </source>
</evidence>
<keyword evidence="1" id="KW-0812">Transmembrane</keyword>
<dbReference type="Pfam" id="PF26225">
    <property type="entry name" value="DUF8051"/>
    <property type="match status" value="1"/>
</dbReference>
<feature type="domain" description="DUF8051" evidence="2">
    <location>
        <begin position="8"/>
        <end position="134"/>
    </location>
</feature>
<reference evidence="3 6" key="2">
    <citation type="submission" date="2018-08" db="EMBL/GenBank/DDBJ databases">
        <title>Complete genome of the Arcobacter molluscorum type strain LMG 25693.</title>
        <authorList>
            <person name="Miller W.G."/>
            <person name="Yee E."/>
            <person name="Bono J.L."/>
        </authorList>
    </citation>
    <scope>NUCLEOTIDE SEQUENCE [LARGE SCALE GENOMIC DNA]</scope>
    <source>
        <strain evidence="3 6">CECT 7696</strain>
    </source>
</reference>
<dbReference type="InterPro" id="IPR058364">
    <property type="entry name" value="DUF8051"/>
</dbReference>
<feature type="transmembrane region" description="Helical" evidence="1">
    <location>
        <begin position="47"/>
        <end position="67"/>
    </location>
</feature>
<proteinExistence type="predicted"/>
<accession>A0A2G1DLU6</accession>
<evidence type="ECO:0000313" key="5">
    <source>
        <dbReference type="Proteomes" id="UP000221222"/>
    </source>
</evidence>
<sequence>MLSHNHNIHYIIAFLLATLSVLLTILVPGGPIETRDFSHYSETVLTLFNIFLTTLGLLSFVVAFLIAKKKKYSIVLSAFFALLYIFVYLLDLFKIFPTSSVEMSSTLFFIETISTVIAFILIGLCIKYNNIETKNNENISVKFSFYKIILLLIVLLFAIGIVIFATKSAMGQ</sequence>
<evidence type="ECO:0000313" key="6">
    <source>
        <dbReference type="Proteomes" id="UP000262712"/>
    </source>
</evidence>
<dbReference type="EMBL" id="CP032098">
    <property type="protein sequence ID" value="AXX92257.1"/>
    <property type="molecule type" value="Genomic_DNA"/>
</dbReference>